<accession>E7RPT7</accession>
<reference evidence="4" key="1">
    <citation type="submission" date="2011-01" db="EMBL/GenBank/DDBJ databases">
        <authorList>
            <person name="Muzny D."/>
            <person name="Qin X."/>
            <person name="Buhay C."/>
            <person name="Dugan-Rocha S."/>
            <person name="Ding Y."/>
            <person name="Chen G."/>
            <person name="Hawes A."/>
            <person name="Holder M."/>
            <person name="Jhangiani S."/>
            <person name="Johnson A."/>
            <person name="Khan Z."/>
            <person name="Li Z."/>
            <person name="Liu W."/>
            <person name="Liu X."/>
            <person name="Perez L."/>
            <person name="Shen H."/>
            <person name="Wang Q."/>
            <person name="Watt J."/>
            <person name="Xi L."/>
            <person name="Xin Y."/>
            <person name="Zhou J."/>
            <person name="Deng J."/>
            <person name="Jiang H."/>
            <person name="Liu Y."/>
            <person name="Qu J."/>
            <person name="Song X.-Z."/>
            <person name="Zhang L."/>
            <person name="Villasana D."/>
            <person name="Johnson A."/>
            <person name="Liu J."/>
            <person name="Liyanage D."/>
            <person name="Lorensuhewa L."/>
            <person name="Robinson T."/>
            <person name="Song A."/>
            <person name="Song B.-B."/>
            <person name="Dinh H."/>
            <person name="Thornton R."/>
            <person name="Coyle M."/>
            <person name="Francisco L."/>
            <person name="Jackson L."/>
            <person name="Javaid M."/>
            <person name="Korchina V."/>
            <person name="Kovar C."/>
            <person name="Mata R."/>
            <person name="Mathew T."/>
            <person name="Ngo R."/>
            <person name="Nguyen L."/>
            <person name="Nguyen N."/>
            <person name="Okwuonu G."/>
            <person name="Ongeri F."/>
            <person name="Pham C."/>
            <person name="Simmons D."/>
            <person name="Wilczek-Boney K."/>
            <person name="Hale W."/>
            <person name="Jakkamsetti A."/>
            <person name="Pham P."/>
            <person name="Ruth R."/>
            <person name="San Lucas F."/>
            <person name="Warren J."/>
            <person name="Zhang J."/>
            <person name="Zhao Z."/>
            <person name="Zhou C."/>
            <person name="Zhu D."/>
            <person name="Lee S."/>
            <person name="Bess C."/>
            <person name="Blankenburg K."/>
            <person name="Forbes L."/>
            <person name="Fu Q."/>
            <person name="Gubbala S."/>
            <person name="Hirani K."/>
            <person name="Jayaseelan J.C."/>
            <person name="Lara F."/>
            <person name="Munidasa M."/>
            <person name="Palculict T."/>
            <person name="Patil S."/>
            <person name="Pu L.-L."/>
            <person name="Saada N."/>
            <person name="Tang L."/>
            <person name="Weissenberger G."/>
            <person name="Zhu Y."/>
            <person name="Hemphill L."/>
            <person name="Shang Y."/>
            <person name="Youmans B."/>
            <person name="Ayvaz T."/>
            <person name="Ross M."/>
            <person name="Santibanez J."/>
            <person name="Aqrawi P."/>
            <person name="Gross S."/>
            <person name="Joshi V."/>
            <person name="Fowler G."/>
            <person name="Nazareth L."/>
            <person name="Reid J."/>
            <person name="Worley K."/>
            <person name="Petrosino J."/>
            <person name="Highlander S."/>
            <person name="Gibbs R."/>
        </authorList>
    </citation>
    <scope>NUCLEOTIDE SEQUENCE [LARGE SCALE GENOMIC DNA]</scope>
    <source>
        <strain evidence="4">ATCC 33269</strain>
    </source>
</reference>
<proteinExistence type="predicted"/>
<feature type="signal peptide" evidence="2">
    <location>
        <begin position="1"/>
        <end position="20"/>
    </location>
</feature>
<name>E7RPT7_9BACT</name>
<dbReference type="InterPro" id="IPR007730">
    <property type="entry name" value="SPOR-like_dom"/>
</dbReference>
<evidence type="ECO:0000313" key="5">
    <source>
        <dbReference type="Proteomes" id="UP000005580"/>
    </source>
</evidence>
<keyword evidence="4" id="KW-0132">Cell division</keyword>
<evidence type="ECO:0000259" key="3">
    <source>
        <dbReference type="Pfam" id="PF05036"/>
    </source>
</evidence>
<gene>
    <name evidence="4" type="ORF">HMPREF0663_11188</name>
</gene>
<keyword evidence="4" id="KW-0131">Cell cycle</keyword>
<dbReference type="GO" id="GO:0042834">
    <property type="term" value="F:peptidoglycan binding"/>
    <property type="evidence" value="ECO:0007669"/>
    <property type="project" value="InterPro"/>
</dbReference>
<sequence length="229" mass="26392">MKKFVTLFIIILCSAINANAQTYLEHLQKKVQGQGTVIVKQSKEIDELVNGKNRTAAVKEPAKTQTVKKEQKDTKTINKATTPERTAETATIRQQQENDSAKRKDTTKHEVIDKKEKNESKTETDKFDIPTLDLRKKVPRNIYKVTGYRVQVFAGGNSRADRQRAESIRNQIKMNFPEEPIYVHFYSPRWICRIGNYRSLEEANIVLRKIQSMGYKQACIVKGKITVQY</sequence>
<dbReference type="eggNOG" id="ENOG5032XVZ">
    <property type="taxonomic scope" value="Bacteria"/>
</dbReference>
<feature type="domain" description="SPOR" evidence="3">
    <location>
        <begin position="146"/>
        <end position="222"/>
    </location>
</feature>
<dbReference type="HOGENOM" id="CLU_106289_0_0_10"/>
<dbReference type="InterPro" id="IPR036680">
    <property type="entry name" value="SPOR-like_sf"/>
</dbReference>
<evidence type="ECO:0000256" key="1">
    <source>
        <dbReference type="SAM" id="MobiDB-lite"/>
    </source>
</evidence>
<dbReference type="AlphaFoldDB" id="E7RPT7"/>
<dbReference type="EMBL" id="AEPE02000004">
    <property type="protein sequence ID" value="EFZ37130.1"/>
    <property type="molecule type" value="Genomic_DNA"/>
</dbReference>
<feature type="compositionally biased region" description="Basic and acidic residues" evidence="1">
    <location>
        <begin position="67"/>
        <end position="76"/>
    </location>
</feature>
<protein>
    <submittedName>
        <fullName evidence="4">Sporulation and cell division repeat protein</fullName>
    </submittedName>
</protein>
<evidence type="ECO:0000313" key="4">
    <source>
        <dbReference type="EMBL" id="EFZ37130.1"/>
    </source>
</evidence>
<feature type="compositionally biased region" description="Low complexity" evidence="1">
    <location>
        <begin position="80"/>
        <end position="91"/>
    </location>
</feature>
<feature type="compositionally biased region" description="Basic and acidic residues" evidence="1">
    <location>
        <begin position="99"/>
        <end position="125"/>
    </location>
</feature>
<dbReference type="Proteomes" id="UP000005580">
    <property type="component" value="Unassembled WGS sequence"/>
</dbReference>
<organism evidence="4 5">
    <name type="scientific">Hoylesella oralis ATCC 33269</name>
    <dbReference type="NCBI Taxonomy" id="873533"/>
    <lineage>
        <taxon>Bacteria</taxon>
        <taxon>Pseudomonadati</taxon>
        <taxon>Bacteroidota</taxon>
        <taxon>Bacteroidia</taxon>
        <taxon>Bacteroidales</taxon>
        <taxon>Prevotellaceae</taxon>
        <taxon>Hoylesella</taxon>
    </lineage>
</organism>
<feature type="chain" id="PRO_5003224431" evidence="2">
    <location>
        <begin position="21"/>
        <end position="229"/>
    </location>
</feature>
<feature type="region of interest" description="Disordered" evidence="1">
    <location>
        <begin position="61"/>
        <end position="125"/>
    </location>
</feature>
<dbReference type="Pfam" id="PF05036">
    <property type="entry name" value="SPOR"/>
    <property type="match status" value="1"/>
</dbReference>
<comment type="caution">
    <text evidence="4">The sequence shown here is derived from an EMBL/GenBank/DDBJ whole genome shotgun (WGS) entry which is preliminary data.</text>
</comment>
<dbReference type="SUPFAM" id="SSF110997">
    <property type="entry name" value="Sporulation related repeat"/>
    <property type="match status" value="1"/>
</dbReference>
<evidence type="ECO:0000256" key="2">
    <source>
        <dbReference type="SAM" id="SignalP"/>
    </source>
</evidence>
<keyword evidence="5" id="KW-1185">Reference proteome</keyword>
<keyword evidence="2" id="KW-0732">Signal</keyword>
<dbReference type="STRING" id="28134.SAMN05444288_1686"/>
<dbReference type="RefSeq" id="WP_004368456.1">
    <property type="nucleotide sequence ID" value="NZ_GL833118.1"/>
</dbReference>
<dbReference type="GO" id="GO:0051301">
    <property type="term" value="P:cell division"/>
    <property type="evidence" value="ECO:0007669"/>
    <property type="project" value="UniProtKB-KW"/>
</dbReference>